<evidence type="ECO:0000313" key="20">
    <source>
        <dbReference type="EMBL" id="WCE46965.1"/>
    </source>
</evidence>
<keyword evidence="7 15" id="KW-0479">Metal-binding</keyword>
<dbReference type="InterPro" id="IPR041616">
    <property type="entry name" value="PheRS_beta_core"/>
</dbReference>
<feature type="domain" description="FDX-ACB" evidence="18">
    <location>
        <begin position="757"/>
        <end position="850"/>
    </location>
</feature>
<evidence type="ECO:0000256" key="15">
    <source>
        <dbReference type="HAMAP-Rule" id="MF_00283"/>
    </source>
</evidence>
<dbReference type="SMART" id="SM00874">
    <property type="entry name" value="B5"/>
    <property type="match status" value="1"/>
</dbReference>
<dbReference type="PROSITE" id="PS51483">
    <property type="entry name" value="B5"/>
    <property type="match status" value="1"/>
</dbReference>
<dbReference type="HAMAP" id="MF_00283">
    <property type="entry name" value="Phe_tRNA_synth_beta1"/>
    <property type="match status" value="1"/>
</dbReference>
<dbReference type="PROSITE" id="PS51447">
    <property type="entry name" value="FDX_ACB"/>
    <property type="match status" value="1"/>
</dbReference>
<feature type="domain" description="B5" evidence="19">
    <location>
        <begin position="431"/>
        <end position="506"/>
    </location>
</feature>
<keyword evidence="9 15" id="KW-0067">ATP-binding</keyword>
<reference evidence="20" key="1">
    <citation type="submission" date="2023-01" db="EMBL/GenBank/DDBJ databases">
        <title>Comparative Genomic Analysis of the Clinically-Derived Winkia Strain NY0527 Provides Evidence into the Taxonomic Reassignment of Winkia neuii and Characterizes Their Virulence Traits.</title>
        <authorList>
            <person name="Cai X."/>
            <person name="Peng Y."/>
            <person name="Li M."/>
            <person name="Qiu Y."/>
            <person name="Wang Y."/>
            <person name="Xu L."/>
            <person name="Hou Q."/>
        </authorList>
    </citation>
    <scope>NUCLEOTIDE SEQUENCE</scope>
    <source>
        <strain evidence="20">NY0527</strain>
    </source>
</reference>
<feature type="binding site" evidence="15">
    <location>
        <position position="484"/>
    </location>
    <ligand>
        <name>Mg(2+)</name>
        <dbReference type="ChEBI" id="CHEBI:18420"/>
        <note>shared with alpha subunit</note>
    </ligand>
</feature>
<comment type="subcellular location">
    <subcellularLocation>
        <location evidence="1 15">Cytoplasm</location>
    </subcellularLocation>
</comment>
<dbReference type="SUPFAM" id="SSF55681">
    <property type="entry name" value="Class II aaRS and biotin synthetases"/>
    <property type="match status" value="1"/>
</dbReference>
<dbReference type="Gene3D" id="3.30.930.10">
    <property type="entry name" value="Bira Bifunctional Protein, Domain 2"/>
    <property type="match status" value="1"/>
</dbReference>
<dbReference type="InterPro" id="IPR033714">
    <property type="entry name" value="tRNA_bind_bactPheRS"/>
</dbReference>
<evidence type="ECO:0000259" key="19">
    <source>
        <dbReference type="PROSITE" id="PS51483"/>
    </source>
</evidence>
<comment type="similarity">
    <text evidence="2 15">Belongs to the phenylalanyl-tRNA synthetase beta subunit family. Type 1 subfamily.</text>
</comment>
<keyword evidence="13 15" id="KW-0030">Aminoacyl-tRNA synthetase</keyword>
<proteinExistence type="inferred from homology"/>
<dbReference type="CDD" id="cd02796">
    <property type="entry name" value="tRNA_bind_bactPheRS"/>
    <property type="match status" value="1"/>
</dbReference>
<dbReference type="SUPFAM" id="SSF46955">
    <property type="entry name" value="Putative DNA-binding domain"/>
    <property type="match status" value="1"/>
</dbReference>
<evidence type="ECO:0000256" key="9">
    <source>
        <dbReference type="ARBA" id="ARBA00022840"/>
    </source>
</evidence>
<dbReference type="PANTHER" id="PTHR10947">
    <property type="entry name" value="PHENYLALANYL-TRNA SYNTHETASE BETA CHAIN AND LEUCINE-RICH REPEAT-CONTAINING PROTEIN 47"/>
    <property type="match status" value="1"/>
</dbReference>
<dbReference type="EC" id="6.1.1.20" evidence="15"/>
<dbReference type="InterPro" id="IPR012340">
    <property type="entry name" value="NA-bd_OB-fold"/>
</dbReference>
<sequence>MPYVTLDWLGEHTKIAEGTDAAQLAADLVKVGIEEEEIHASQVQGPLVVGKVLTQEPKEQKNGKVINYCRVDVGVHNDAPGEGKEPSDLPSRGIICGAHNFGPGDLVAVVLPGAVLPGPFPISSRKTYGHISDGMICSERELGLSNEHNGILVLTERYSPEQIPEPGESLMDLFGFGEEILEVNVTPDRGYCFSMRGLAREYSHSTGQPFDDPGIAPVPEADGKGFSVKISDQNPIRGNIGCDRFVTRVVRGVDPQAKTPEWMVHRLEVAGMRSLSLPVDVTNYVMMDLGQPMHAYDLSKVDEALHVRRAKAGESLTTLDEVKRELDPEDLLICDGAQGNRVLAIAGVMGGADTEVEEGTTDVLLEAAHFDAVSIARSSRRHKLPTEAAKRFERGVDPQLQAVAAQRAVDLLVEYGHGEADSHITDLNNVPEPTPIAMDQSYPSRLTGVDYGVGRITELLEMIGAQVDQDGDQLRVTAPSWRPDLTGPADLVEEIARLDGYDKIESIVPHAPAGTGLSFSQSVRRDVQNGLAASGLTQVLSYPFVGDAFDRQRLEEQDSRRDAVKLANPLAADHPYLRTSILDSLLPVAELNVARGTESLAIFEVGKVYFAKGTVPAPLPRADKRPDERTIAALHKGVPSQPQHVGIILAGQAGPTGVLGSVRNFDWADGIELARSICRIAGVQMEVEALAELPEPFHPGRVARLSVEGKEIGRAGELHPQVVAEYHLPARAVACELDLSAVLQKASQEPKQVKAVSTFPPSKEDIALVVDESLPAEDVAQLIRTLLGDVCEEVRLFDIYRGANIGEGKKSLAFSMKMRAADRTLTAEETASLRKRIVKKAGKKFGAELRS</sequence>
<feature type="domain" description="TRNA-binding" evidence="17">
    <location>
        <begin position="41"/>
        <end position="171"/>
    </location>
</feature>
<dbReference type="InterPro" id="IPR002547">
    <property type="entry name" value="tRNA-bd_dom"/>
</dbReference>
<evidence type="ECO:0000256" key="11">
    <source>
        <dbReference type="ARBA" id="ARBA00022884"/>
    </source>
</evidence>
<protein>
    <recommendedName>
        <fullName evidence="15">Phenylalanine--tRNA ligase beta subunit</fullName>
        <ecNumber evidence="15">6.1.1.20</ecNumber>
    </recommendedName>
    <alternativeName>
        <fullName evidence="15">Phenylalanyl-tRNA synthetase beta subunit</fullName>
        <shortName evidence="15">PheRS</shortName>
    </alternativeName>
</protein>
<evidence type="ECO:0000256" key="8">
    <source>
        <dbReference type="ARBA" id="ARBA00022741"/>
    </source>
</evidence>
<evidence type="ECO:0000256" key="2">
    <source>
        <dbReference type="ARBA" id="ARBA00008653"/>
    </source>
</evidence>
<dbReference type="Pfam" id="PF03484">
    <property type="entry name" value="B5"/>
    <property type="match status" value="1"/>
</dbReference>
<dbReference type="InterPro" id="IPR045060">
    <property type="entry name" value="Phe-tRNA-ligase_IIc_bsu"/>
</dbReference>
<evidence type="ECO:0000256" key="7">
    <source>
        <dbReference type="ARBA" id="ARBA00022723"/>
    </source>
</evidence>
<dbReference type="FunFam" id="3.30.70.380:FF:000001">
    <property type="entry name" value="Phenylalanine--tRNA ligase beta subunit"/>
    <property type="match status" value="1"/>
</dbReference>
<feature type="binding site" evidence="15">
    <location>
        <position position="493"/>
    </location>
    <ligand>
        <name>Mg(2+)</name>
        <dbReference type="ChEBI" id="CHEBI:18420"/>
        <note>shared with alpha subunit</note>
    </ligand>
</feature>
<dbReference type="GO" id="GO:0004826">
    <property type="term" value="F:phenylalanine-tRNA ligase activity"/>
    <property type="evidence" value="ECO:0007669"/>
    <property type="project" value="UniProtKB-UniRule"/>
</dbReference>
<dbReference type="SUPFAM" id="SSF54991">
    <property type="entry name" value="Anticodon-binding domain of PheRS"/>
    <property type="match status" value="1"/>
</dbReference>
<evidence type="ECO:0000256" key="13">
    <source>
        <dbReference type="ARBA" id="ARBA00023146"/>
    </source>
</evidence>
<keyword evidence="8 15" id="KW-0547">Nucleotide-binding</keyword>
<dbReference type="GO" id="GO:0000287">
    <property type="term" value="F:magnesium ion binding"/>
    <property type="evidence" value="ECO:0007669"/>
    <property type="project" value="UniProtKB-UniRule"/>
</dbReference>
<dbReference type="AlphaFoldDB" id="A0AB38XRJ6"/>
<feature type="binding site" evidence="15">
    <location>
        <position position="494"/>
    </location>
    <ligand>
        <name>Mg(2+)</name>
        <dbReference type="ChEBI" id="CHEBI:18420"/>
        <note>shared with alpha subunit</note>
    </ligand>
</feature>
<dbReference type="InterPro" id="IPR004532">
    <property type="entry name" value="Phe-tRNA-ligase_IIc_bsu_bact"/>
</dbReference>
<keyword evidence="6 15" id="KW-0436">Ligase</keyword>
<evidence type="ECO:0000313" key="21">
    <source>
        <dbReference type="Proteomes" id="UP001211044"/>
    </source>
</evidence>
<dbReference type="InterPro" id="IPR045864">
    <property type="entry name" value="aa-tRNA-synth_II/BPL/LPL"/>
</dbReference>
<dbReference type="GO" id="GO:0000049">
    <property type="term" value="F:tRNA binding"/>
    <property type="evidence" value="ECO:0007669"/>
    <property type="project" value="UniProtKB-UniRule"/>
</dbReference>
<evidence type="ECO:0000256" key="16">
    <source>
        <dbReference type="PROSITE-ProRule" id="PRU00209"/>
    </source>
</evidence>
<comment type="subunit">
    <text evidence="3 15">Tetramer of two alpha and two beta subunits.</text>
</comment>
<dbReference type="EMBL" id="CP116394">
    <property type="protein sequence ID" value="WCE46965.1"/>
    <property type="molecule type" value="Genomic_DNA"/>
</dbReference>
<evidence type="ECO:0000256" key="1">
    <source>
        <dbReference type="ARBA" id="ARBA00004496"/>
    </source>
</evidence>
<dbReference type="SUPFAM" id="SSF56037">
    <property type="entry name" value="PheT/TilS domain"/>
    <property type="match status" value="1"/>
</dbReference>
<keyword evidence="12 15" id="KW-0648">Protein biosynthesis</keyword>
<evidence type="ECO:0000256" key="3">
    <source>
        <dbReference type="ARBA" id="ARBA00011209"/>
    </source>
</evidence>
<dbReference type="KEGG" id="wne:PIG85_04775"/>
<keyword evidence="10 15" id="KW-0460">Magnesium</keyword>
<evidence type="ECO:0000256" key="10">
    <source>
        <dbReference type="ARBA" id="ARBA00022842"/>
    </source>
</evidence>
<evidence type="ECO:0000259" key="18">
    <source>
        <dbReference type="PROSITE" id="PS51447"/>
    </source>
</evidence>
<feature type="binding site" evidence="15">
    <location>
        <position position="490"/>
    </location>
    <ligand>
        <name>Mg(2+)</name>
        <dbReference type="ChEBI" id="CHEBI:18420"/>
        <note>shared with alpha subunit</note>
    </ligand>
</feature>
<evidence type="ECO:0000256" key="12">
    <source>
        <dbReference type="ARBA" id="ARBA00022917"/>
    </source>
</evidence>
<dbReference type="InterPro" id="IPR020825">
    <property type="entry name" value="Phe-tRNA_synthase-like_B3/B4"/>
</dbReference>
<dbReference type="PANTHER" id="PTHR10947:SF0">
    <property type="entry name" value="PHENYLALANINE--TRNA LIGASE BETA SUBUNIT"/>
    <property type="match status" value="1"/>
</dbReference>
<dbReference type="GO" id="GO:0005524">
    <property type="term" value="F:ATP binding"/>
    <property type="evidence" value="ECO:0007669"/>
    <property type="project" value="UniProtKB-UniRule"/>
</dbReference>
<dbReference type="GO" id="GO:0009328">
    <property type="term" value="C:phenylalanine-tRNA ligase complex"/>
    <property type="evidence" value="ECO:0007669"/>
    <property type="project" value="TreeGrafter"/>
</dbReference>
<dbReference type="GO" id="GO:0006432">
    <property type="term" value="P:phenylalanyl-tRNA aminoacylation"/>
    <property type="evidence" value="ECO:0007669"/>
    <property type="project" value="UniProtKB-UniRule"/>
</dbReference>
<dbReference type="InterPro" id="IPR036690">
    <property type="entry name" value="Fdx_antiC-bd_sf"/>
</dbReference>
<dbReference type="NCBIfam" id="TIGR00472">
    <property type="entry name" value="pheT_bact"/>
    <property type="match status" value="1"/>
</dbReference>
<keyword evidence="4 15" id="KW-0963">Cytoplasm</keyword>
<gene>
    <name evidence="15 20" type="primary">pheT</name>
    <name evidence="20" type="ORF">PIG85_04775</name>
</gene>
<dbReference type="SMART" id="SM00873">
    <property type="entry name" value="B3_4"/>
    <property type="match status" value="1"/>
</dbReference>
<dbReference type="Pfam" id="PF17759">
    <property type="entry name" value="tRNA_synthFbeta"/>
    <property type="match status" value="1"/>
</dbReference>
<dbReference type="RefSeq" id="WP_239181414.1">
    <property type="nucleotide sequence ID" value="NZ_CP116394.1"/>
</dbReference>
<evidence type="ECO:0000256" key="4">
    <source>
        <dbReference type="ARBA" id="ARBA00022490"/>
    </source>
</evidence>
<dbReference type="PROSITE" id="PS50886">
    <property type="entry name" value="TRBD"/>
    <property type="match status" value="1"/>
</dbReference>
<dbReference type="InterPro" id="IPR005147">
    <property type="entry name" value="tRNA_synthase_B5-dom"/>
</dbReference>
<dbReference type="SUPFAM" id="SSF50249">
    <property type="entry name" value="Nucleic acid-binding proteins"/>
    <property type="match status" value="1"/>
</dbReference>
<dbReference type="SMART" id="SM00896">
    <property type="entry name" value="FDX-ACB"/>
    <property type="match status" value="1"/>
</dbReference>
<evidence type="ECO:0000256" key="5">
    <source>
        <dbReference type="ARBA" id="ARBA00022555"/>
    </source>
</evidence>
<name>A0AB38XRJ6_9ACTO</name>
<comment type="catalytic activity">
    <reaction evidence="14 15">
        <text>tRNA(Phe) + L-phenylalanine + ATP = L-phenylalanyl-tRNA(Phe) + AMP + diphosphate + H(+)</text>
        <dbReference type="Rhea" id="RHEA:19413"/>
        <dbReference type="Rhea" id="RHEA-COMP:9668"/>
        <dbReference type="Rhea" id="RHEA-COMP:9699"/>
        <dbReference type="ChEBI" id="CHEBI:15378"/>
        <dbReference type="ChEBI" id="CHEBI:30616"/>
        <dbReference type="ChEBI" id="CHEBI:33019"/>
        <dbReference type="ChEBI" id="CHEBI:58095"/>
        <dbReference type="ChEBI" id="CHEBI:78442"/>
        <dbReference type="ChEBI" id="CHEBI:78531"/>
        <dbReference type="ChEBI" id="CHEBI:456215"/>
        <dbReference type="EC" id="6.1.1.20"/>
    </reaction>
</comment>
<dbReference type="Proteomes" id="UP001211044">
    <property type="component" value="Chromosome"/>
</dbReference>
<dbReference type="InterPro" id="IPR005121">
    <property type="entry name" value="Fdx_antiC-bd"/>
</dbReference>
<dbReference type="Pfam" id="PF03147">
    <property type="entry name" value="FDX-ACB"/>
    <property type="match status" value="1"/>
</dbReference>
<accession>A0AB38XRJ6</accession>
<dbReference type="InterPro" id="IPR005146">
    <property type="entry name" value="B3/B4_tRNA-bd"/>
</dbReference>
<keyword evidence="11 16" id="KW-0694">RNA-binding</keyword>
<comment type="cofactor">
    <cofactor evidence="15">
        <name>Mg(2+)</name>
        <dbReference type="ChEBI" id="CHEBI:18420"/>
    </cofactor>
    <text evidence="15">Binds 2 magnesium ions per tetramer.</text>
</comment>
<dbReference type="Pfam" id="PF03483">
    <property type="entry name" value="B3_4"/>
    <property type="match status" value="1"/>
</dbReference>
<dbReference type="Gene3D" id="3.30.70.380">
    <property type="entry name" value="Ferrodoxin-fold anticodon-binding domain"/>
    <property type="match status" value="1"/>
</dbReference>
<dbReference type="Gene3D" id="2.40.50.140">
    <property type="entry name" value="Nucleic acid-binding proteins"/>
    <property type="match status" value="1"/>
</dbReference>
<keyword evidence="5 16" id="KW-0820">tRNA-binding</keyword>
<dbReference type="CDD" id="cd00769">
    <property type="entry name" value="PheRS_beta_core"/>
    <property type="match status" value="1"/>
</dbReference>
<dbReference type="Gene3D" id="3.30.56.10">
    <property type="match status" value="2"/>
</dbReference>
<dbReference type="Gene3D" id="3.50.40.10">
    <property type="entry name" value="Phenylalanyl-trna Synthetase, Chain B, domain 3"/>
    <property type="match status" value="1"/>
</dbReference>
<evidence type="ECO:0000256" key="6">
    <source>
        <dbReference type="ARBA" id="ARBA00022598"/>
    </source>
</evidence>
<evidence type="ECO:0000256" key="14">
    <source>
        <dbReference type="ARBA" id="ARBA00049255"/>
    </source>
</evidence>
<dbReference type="InterPro" id="IPR009061">
    <property type="entry name" value="DNA-bd_dom_put_sf"/>
</dbReference>
<evidence type="ECO:0000259" key="17">
    <source>
        <dbReference type="PROSITE" id="PS50886"/>
    </source>
</evidence>
<organism evidence="20 21">
    <name type="scientific">Winkia neuii subsp. anitrata</name>
    <dbReference type="NCBI Taxonomy" id="29318"/>
    <lineage>
        <taxon>Bacteria</taxon>
        <taxon>Bacillati</taxon>
        <taxon>Actinomycetota</taxon>
        <taxon>Actinomycetes</taxon>
        <taxon>Actinomycetales</taxon>
        <taxon>Actinomycetaceae</taxon>
        <taxon>Winkia</taxon>
    </lineage>
</organism>